<dbReference type="Proteomes" id="UP001180020">
    <property type="component" value="Unassembled WGS sequence"/>
</dbReference>
<gene>
    <name evidence="1" type="primary">PPOX2</name>
    <name evidence="1" type="ORF">QJS10_CPA01g02438</name>
</gene>
<evidence type="ECO:0000313" key="1">
    <source>
        <dbReference type="EMBL" id="KAK1325311.1"/>
    </source>
</evidence>
<comment type="caution">
    <text evidence="1">The sequence shown here is derived from an EMBL/GenBank/DDBJ whole genome shotgun (WGS) entry which is preliminary data.</text>
</comment>
<organism evidence="1 2">
    <name type="scientific">Acorus calamus</name>
    <name type="common">Sweet flag</name>
    <dbReference type="NCBI Taxonomy" id="4465"/>
    <lineage>
        <taxon>Eukaryota</taxon>
        <taxon>Viridiplantae</taxon>
        <taxon>Streptophyta</taxon>
        <taxon>Embryophyta</taxon>
        <taxon>Tracheophyta</taxon>
        <taxon>Spermatophyta</taxon>
        <taxon>Magnoliopsida</taxon>
        <taxon>Liliopsida</taxon>
        <taxon>Acoraceae</taxon>
        <taxon>Acorus</taxon>
    </lineage>
</organism>
<dbReference type="InterPro" id="IPR012349">
    <property type="entry name" value="Split_barrel_FMN-bd"/>
</dbReference>
<accession>A0AAV9FH18</accession>
<dbReference type="AlphaFoldDB" id="A0AAV9FH18"/>
<reference evidence="1" key="2">
    <citation type="submission" date="2023-06" db="EMBL/GenBank/DDBJ databases">
        <authorList>
            <person name="Ma L."/>
            <person name="Liu K.-W."/>
            <person name="Li Z."/>
            <person name="Hsiao Y.-Y."/>
            <person name="Qi Y."/>
            <person name="Fu T."/>
            <person name="Tang G."/>
            <person name="Zhang D."/>
            <person name="Sun W.-H."/>
            <person name="Liu D.-K."/>
            <person name="Li Y."/>
            <person name="Chen G.-Z."/>
            <person name="Liu X.-D."/>
            <person name="Liao X.-Y."/>
            <person name="Jiang Y.-T."/>
            <person name="Yu X."/>
            <person name="Hao Y."/>
            <person name="Huang J."/>
            <person name="Zhao X.-W."/>
            <person name="Ke S."/>
            <person name="Chen Y.-Y."/>
            <person name="Wu W.-L."/>
            <person name="Hsu J.-L."/>
            <person name="Lin Y.-F."/>
            <person name="Huang M.-D."/>
            <person name="Li C.-Y."/>
            <person name="Huang L."/>
            <person name="Wang Z.-W."/>
            <person name="Zhao X."/>
            <person name="Zhong W.-Y."/>
            <person name="Peng D.-H."/>
            <person name="Ahmad S."/>
            <person name="Lan S."/>
            <person name="Zhang J.-S."/>
            <person name="Tsai W.-C."/>
            <person name="Van De Peer Y."/>
            <person name="Liu Z.-J."/>
        </authorList>
    </citation>
    <scope>NUCLEOTIDE SEQUENCE</scope>
    <source>
        <strain evidence="1">CP</strain>
        <tissue evidence="1">Leaves</tissue>
    </source>
</reference>
<dbReference type="EMBL" id="JAUJYO010000001">
    <property type="protein sequence ID" value="KAK1325311.1"/>
    <property type="molecule type" value="Genomic_DNA"/>
</dbReference>
<reference evidence="1" key="1">
    <citation type="journal article" date="2023" name="Nat. Commun.">
        <title>Diploid and tetraploid genomes of Acorus and the evolution of monocots.</title>
        <authorList>
            <person name="Ma L."/>
            <person name="Liu K.W."/>
            <person name="Li Z."/>
            <person name="Hsiao Y.Y."/>
            <person name="Qi Y."/>
            <person name="Fu T."/>
            <person name="Tang G.D."/>
            <person name="Zhang D."/>
            <person name="Sun W.H."/>
            <person name="Liu D.K."/>
            <person name="Li Y."/>
            <person name="Chen G.Z."/>
            <person name="Liu X.D."/>
            <person name="Liao X.Y."/>
            <person name="Jiang Y.T."/>
            <person name="Yu X."/>
            <person name="Hao Y."/>
            <person name="Huang J."/>
            <person name="Zhao X.W."/>
            <person name="Ke S."/>
            <person name="Chen Y.Y."/>
            <person name="Wu W.L."/>
            <person name="Hsu J.L."/>
            <person name="Lin Y.F."/>
            <person name="Huang M.D."/>
            <person name="Li C.Y."/>
            <person name="Huang L."/>
            <person name="Wang Z.W."/>
            <person name="Zhao X."/>
            <person name="Zhong W.Y."/>
            <person name="Peng D.H."/>
            <person name="Ahmad S."/>
            <person name="Lan S."/>
            <person name="Zhang J.S."/>
            <person name="Tsai W.C."/>
            <person name="Van de Peer Y."/>
            <person name="Liu Z.J."/>
        </authorList>
    </citation>
    <scope>NUCLEOTIDE SEQUENCE</scope>
    <source>
        <strain evidence="1">CP</strain>
    </source>
</reference>
<proteinExistence type="predicted"/>
<name>A0AAV9FH18_ACOCL</name>
<evidence type="ECO:0000313" key="2">
    <source>
        <dbReference type="Proteomes" id="UP001180020"/>
    </source>
</evidence>
<keyword evidence="2" id="KW-1185">Reference proteome</keyword>
<sequence>MEAAPPCRFRFKRPSQALSLLPTRDFKRALKRFKLTPTPEAPRYAWYFTDSWEQFRINGKIDLIDASNSDPVKLQQREKAWFASSLRSRLQYTGSTPGLPCISEEPCKECHLDPSAGPVSAFCVLVMDPNQLFEKEIRYKDDKYSICV</sequence>
<protein>
    <submittedName>
        <fullName evidence="1">Pyridoxine/pyridoxamine 5'-phosphate oxidase 2</fullName>
    </submittedName>
</protein>
<dbReference type="Gene3D" id="2.30.110.10">
    <property type="entry name" value="Electron Transport, Fmn-binding Protein, Chain A"/>
    <property type="match status" value="1"/>
</dbReference>